<evidence type="ECO:0000256" key="5">
    <source>
        <dbReference type="ARBA" id="ARBA00022741"/>
    </source>
</evidence>
<dbReference type="GO" id="GO:0005524">
    <property type="term" value="F:ATP binding"/>
    <property type="evidence" value="ECO:0007669"/>
    <property type="project" value="UniProtKB-KW"/>
</dbReference>
<evidence type="ECO:0000256" key="11">
    <source>
        <dbReference type="SAM" id="Phobius"/>
    </source>
</evidence>
<dbReference type="Pfam" id="PF13493">
    <property type="entry name" value="DUF4118"/>
    <property type="match status" value="1"/>
</dbReference>
<dbReference type="InterPro" id="IPR025201">
    <property type="entry name" value="KdpD_TM"/>
</dbReference>
<dbReference type="Proteomes" id="UP000284543">
    <property type="component" value="Unassembled WGS sequence"/>
</dbReference>
<proteinExistence type="predicted"/>
<dbReference type="Gene3D" id="1.20.120.620">
    <property type="entry name" value="Backbone structure of the membrane domain of e. Coli histidine kinase receptor kdpd"/>
    <property type="match status" value="1"/>
</dbReference>
<keyword evidence="3" id="KW-0808">Transferase</keyword>
<dbReference type="PANTHER" id="PTHR45569">
    <property type="entry name" value="SENSOR PROTEIN KDPD"/>
    <property type="match status" value="1"/>
</dbReference>
<keyword evidence="7" id="KW-0067">ATP-binding</keyword>
<dbReference type="GO" id="GO:0005737">
    <property type="term" value="C:cytoplasm"/>
    <property type="evidence" value="ECO:0007669"/>
    <property type="project" value="UniProtKB-ARBA"/>
</dbReference>
<evidence type="ECO:0000256" key="1">
    <source>
        <dbReference type="ARBA" id="ARBA00004141"/>
    </source>
</evidence>
<keyword evidence="2" id="KW-0597">Phosphoprotein</keyword>
<comment type="caution">
    <text evidence="14">The sequence shown here is derived from an EMBL/GenBank/DDBJ whole genome shotgun (WGS) entry which is preliminary data.</text>
</comment>
<gene>
    <name evidence="14" type="ORF">DWW02_21105</name>
</gene>
<dbReference type="PANTHER" id="PTHR45569:SF1">
    <property type="entry name" value="SENSOR PROTEIN KDPD"/>
    <property type="match status" value="1"/>
</dbReference>
<evidence type="ECO:0000313" key="15">
    <source>
        <dbReference type="Proteomes" id="UP000284543"/>
    </source>
</evidence>
<dbReference type="InterPro" id="IPR038318">
    <property type="entry name" value="KdpD_sf"/>
</dbReference>
<feature type="transmembrane region" description="Helical" evidence="11">
    <location>
        <begin position="424"/>
        <end position="441"/>
    </location>
</feature>
<protein>
    <submittedName>
        <fullName evidence="14">Sensor histidine kinase KdpD</fullName>
    </submittedName>
</protein>
<dbReference type="SUPFAM" id="SSF52402">
    <property type="entry name" value="Adenine nucleotide alpha hydrolases-like"/>
    <property type="match status" value="1"/>
</dbReference>
<keyword evidence="4 11" id="KW-0812">Transmembrane</keyword>
<keyword evidence="9" id="KW-0902">Two-component regulatory system</keyword>
<reference evidence="14 15" key="1">
    <citation type="submission" date="2018-08" db="EMBL/GenBank/DDBJ databases">
        <title>A genome reference for cultivated species of the human gut microbiota.</title>
        <authorList>
            <person name="Zou Y."/>
            <person name="Xue W."/>
            <person name="Luo G."/>
        </authorList>
    </citation>
    <scope>NUCLEOTIDE SEQUENCE [LARGE SCALE GENOMIC DNA]</scope>
    <source>
        <strain evidence="14 15">AF14-18</strain>
    </source>
</reference>
<comment type="subcellular location">
    <subcellularLocation>
        <location evidence="1">Membrane</location>
        <topology evidence="1">Multi-pass membrane protein</topology>
    </subcellularLocation>
</comment>
<dbReference type="Gene3D" id="3.40.50.300">
    <property type="entry name" value="P-loop containing nucleotide triphosphate hydrolases"/>
    <property type="match status" value="1"/>
</dbReference>
<feature type="domain" description="Sensor protein KdpD transmembrane" evidence="13">
    <location>
        <begin position="403"/>
        <end position="507"/>
    </location>
</feature>
<keyword evidence="8 11" id="KW-1133">Transmembrane helix</keyword>
<dbReference type="Gene3D" id="3.30.450.40">
    <property type="match status" value="1"/>
</dbReference>
<accession>A0A412Z0A9</accession>
<dbReference type="InterPro" id="IPR029016">
    <property type="entry name" value="GAF-like_dom_sf"/>
</dbReference>
<evidence type="ECO:0000259" key="13">
    <source>
        <dbReference type="Pfam" id="PF13493"/>
    </source>
</evidence>
<dbReference type="GO" id="GO:0005886">
    <property type="term" value="C:plasma membrane"/>
    <property type="evidence" value="ECO:0007669"/>
    <property type="project" value="TreeGrafter"/>
</dbReference>
<keyword evidence="10 11" id="KW-0472">Membrane</keyword>
<evidence type="ECO:0000256" key="8">
    <source>
        <dbReference type="ARBA" id="ARBA00022989"/>
    </source>
</evidence>
<dbReference type="Pfam" id="PF02702">
    <property type="entry name" value="KdpD"/>
    <property type="match status" value="1"/>
</dbReference>
<evidence type="ECO:0000313" key="14">
    <source>
        <dbReference type="EMBL" id="RGV73346.1"/>
    </source>
</evidence>
<evidence type="ECO:0000256" key="3">
    <source>
        <dbReference type="ARBA" id="ARBA00022679"/>
    </source>
</evidence>
<evidence type="ECO:0000256" key="7">
    <source>
        <dbReference type="ARBA" id="ARBA00022840"/>
    </source>
</evidence>
<organism evidence="14 15">
    <name type="scientific">Enterocloster bolteae</name>
    <dbReference type="NCBI Taxonomy" id="208479"/>
    <lineage>
        <taxon>Bacteria</taxon>
        <taxon>Bacillati</taxon>
        <taxon>Bacillota</taxon>
        <taxon>Clostridia</taxon>
        <taxon>Lachnospirales</taxon>
        <taxon>Lachnospiraceae</taxon>
        <taxon>Enterocloster</taxon>
    </lineage>
</organism>
<dbReference type="AlphaFoldDB" id="A0A412Z0A9"/>
<evidence type="ECO:0000256" key="4">
    <source>
        <dbReference type="ARBA" id="ARBA00022692"/>
    </source>
</evidence>
<evidence type="ECO:0000256" key="6">
    <source>
        <dbReference type="ARBA" id="ARBA00022777"/>
    </source>
</evidence>
<evidence type="ECO:0000259" key="12">
    <source>
        <dbReference type="Pfam" id="PF02702"/>
    </source>
</evidence>
<dbReference type="InterPro" id="IPR014729">
    <property type="entry name" value="Rossmann-like_a/b/a_fold"/>
</dbReference>
<dbReference type="InterPro" id="IPR027417">
    <property type="entry name" value="P-loop_NTPase"/>
</dbReference>
<evidence type="ECO:0000256" key="2">
    <source>
        <dbReference type="ARBA" id="ARBA00022553"/>
    </source>
</evidence>
<keyword evidence="5" id="KW-0547">Nucleotide-binding</keyword>
<evidence type="ECO:0000256" key="9">
    <source>
        <dbReference type="ARBA" id="ARBA00023012"/>
    </source>
</evidence>
<feature type="transmembrane region" description="Helical" evidence="11">
    <location>
        <begin position="477"/>
        <end position="497"/>
    </location>
</feature>
<dbReference type="CDD" id="cd01987">
    <property type="entry name" value="USP_KdpD-like"/>
    <property type="match status" value="1"/>
</dbReference>
<dbReference type="InterPro" id="IPR052023">
    <property type="entry name" value="Histidine_kinase_KdpD"/>
</dbReference>
<dbReference type="EMBL" id="QRZM01000010">
    <property type="protein sequence ID" value="RGV73346.1"/>
    <property type="molecule type" value="Genomic_DNA"/>
</dbReference>
<feature type="domain" description="Signal transduction histidine kinase osmosensitive K+ channel sensor N-terminal" evidence="12">
    <location>
        <begin position="27"/>
        <end position="235"/>
    </location>
</feature>
<feature type="transmembrane region" description="Helical" evidence="11">
    <location>
        <begin position="448"/>
        <end position="465"/>
    </location>
</feature>
<dbReference type="Gene3D" id="3.40.50.620">
    <property type="entry name" value="HUPs"/>
    <property type="match status" value="1"/>
</dbReference>
<dbReference type="GO" id="GO:0000155">
    <property type="term" value="F:phosphorelay sensor kinase activity"/>
    <property type="evidence" value="ECO:0007669"/>
    <property type="project" value="InterPro"/>
</dbReference>
<dbReference type="FunFam" id="3.40.50.300:FF:000483">
    <property type="entry name" value="Sensor histidine kinase KdpD"/>
    <property type="match status" value="1"/>
</dbReference>
<sequence>MDGQRDERPDPELLLKQNFPRESDKARGRLKIFFGYAAGVGKTYAMLEAARQEKAAGRDVVAGYIEPHDRPDTMELLAGMELLTPMAVTYKGIILKEFDLDAALMRRPDLILVDELAHTNAQGCRHKKRYQDVIELLDAGINVYTTVNVQHLESLHDIVASITHVRVYERIPDDIFDDAGQVELVDIAPEELRQRLEDGKIYHKDQADKASVRFFTVENLSALREIALRRTADRVNREVVRERDAAGKDYYTGEHVLVCLSPSPTNARVIRTAARMAGAFHADFTAVLVETADMKREHAKISRSMEANINLAKQFRANVITLYGDDIVQQIAGYARRNGISKIVIGRTVRKRSFLHLKSTIIDRLIKAVPNMDVYVIPDAAARENGKIKKPENGRKYSMDILKTGLIMAGCTFLSMVLDHYKLGIINVAMIYMMGTMLAAYVTRAGTYGFLASVASVLLFNFFFTPPRYTFQADGSIYPFTFAAMLVCALITSSMAARLKREAEKSEAESGYMQILFGINRNLRKGTTREEILDICGRLVQSLLKRNIVIYDMLDGKMNRMKIYPASEGEDASSLTSLFKNPDEMAVAAWVYKNHHKAGATTDTLPGARARYTPVYKDDTVYAVIGVEMKGGDIIKPNDKNVLNIIAEETSYRLKDMSGPRICR</sequence>
<dbReference type="InterPro" id="IPR003852">
    <property type="entry name" value="Sig_transdc_His_kinase_KdpD_N"/>
</dbReference>
<keyword evidence="6 14" id="KW-0418">Kinase</keyword>
<name>A0A412Z0A9_9FIRM</name>
<evidence type="ECO:0000256" key="10">
    <source>
        <dbReference type="ARBA" id="ARBA00023136"/>
    </source>
</evidence>
<dbReference type="RefSeq" id="WP_002572842.1">
    <property type="nucleotide sequence ID" value="NZ_CAUHGS010000007.1"/>
</dbReference>